<keyword evidence="5" id="KW-0255">Endonuclease</keyword>
<evidence type="ECO:0000256" key="1">
    <source>
        <dbReference type="ARBA" id="ARBA00010923"/>
    </source>
</evidence>
<protein>
    <submittedName>
        <fullName evidence="5">Restriction endonuclease subunit S</fullName>
    </submittedName>
</protein>
<dbReference type="PANTHER" id="PTHR43140">
    <property type="entry name" value="TYPE-1 RESTRICTION ENZYME ECOKI SPECIFICITY PROTEIN"/>
    <property type="match status" value="1"/>
</dbReference>
<name>A0A7K1XU68_9SPHI</name>
<evidence type="ECO:0000313" key="5">
    <source>
        <dbReference type="EMBL" id="MXV14309.1"/>
    </source>
</evidence>
<evidence type="ECO:0000256" key="3">
    <source>
        <dbReference type="ARBA" id="ARBA00023125"/>
    </source>
</evidence>
<feature type="domain" description="Type I restriction modification DNA specificity" evidence="4">
    <location>
        <begin position="213"/>
        <end position="369"/>
    </location>
</feature>
<comment type="similarity">
    <text evidence="1">Belongs to the type-I restriction system S methylase family.</text>
</comment>
<dbReference type="Proteomes" id="UP000451233">
    <property type="component" value="Unassembled WGS sequence"/>
</dbReference>
<reference evidence="5 6" key="1">
    <citation type="submission" date="2019-11" db="EMBL/GenBank/DDBJ databases">
        <title>Pedobacter sp. HMF7056 Genome sequencing and assembly.</title>
        <authorList>
            <person name="Kang H."/>
            <person name="Kim H."/>
            <person name="Joh K."/>
        </authorList>
    </citation>
    <scope>NUCLEOTIDE SEQUENCE [LARGE SCALE GENOMIC DNA]</scope>
    <source>
        <strain evidence="5 6">HMF7056</strain>
    </source>
</reference>
<comment type="caution">
    <text evidence="5">The sequence shown here is derived from an EMBL/GenBank/DDBJ whole genome shotgun (WGS) entry which is preliminary data.</text>
</comment>
<dbReference type="PANTHER" id="PTHR43140:SF1">
    <property type="entry name" value="TYPE I RESTRICTION ENZYME ECOKI SPECIFICITY SUBUNIT"/>
    <property type="match status" value="1"/>
</dbReference>
<keyword evidence="6" id="KW-1185">Reference proteome</keyword>
<keyword evidence="2" id="KW-0680">Restriction system</keyword>
<dbReference type="GO" id="GO:0009307">
    <property type="term" value="P:DNA restriction-modification system"/>
    <property type="evidence" value="ECO:0007669"/>
    <property type="project" value="UniProtKB-KW"/>
</dbReference>
<dbReference type="GO" id="GO:0003677">
    <property type="term" value="F:DNA binding"/>
    <property type="evidence" value="ECO:0007669"/>
    <property type="project" value="UniProtKB-KW"/>
</dbReference>
<evidence type="ECO:0000313" key="6">
    <source>
        <dbReference type="Proteomes" id="UP000451233"/>
    </source>
</evidence>
<dbReference type="CDD" id="cd17291">
    <property type="entry name" value="RMtype1_S_MgeORF438P-TRD-CR_like"/>
    <property type="match status" value="1"/>
</dbReference>
<keyword evidence="5" id="KW-0378">Hydrolase</keyword>
<keyword evidence="3" id="KW-0238">DNA-binding</keyword>
<feature type="domain" description="Type I restriction modification DNA specificity" evidence="4">
    <location>
        <begin position="12"/>
        <end position="191"/>
    </location>
</feature>
<dbReference type="EMBL" id="WVHS01000001">
    <property type="protein sequence ID" value="MXV14309.1"/>
    <property type="molecule type" value="Genomic_DNA"/>
</dbReference>
<organism evidence="5 6">
    <name type="scientific">Hufsiella ginkgonis</name>
    <dbReference type="NCBI Taxonomy" id="2695274"/>
    <lineage>
        <taxon>Bacteria</taxon>
        <taxon>Pseudomonadati</taxon>
        <taxon>Bacteroidota</taxon>
        <taxon>Sphingobacteriia</taxon>
        <taxon>Sphingobacteriales</taxon>
        <taxon>Sphingobacteriaceae</taxon>
        <taxon>Hufsiella</taxon>
    </lineage>
</organism>
<accession>A0A7K1XU68</accession>
<proteinExistence type="inferred from homology"/>
<gene>
    <name evidence="5" type="ORF">GS398_03285</name>
</gene>
<dbReference type="InterPro" id="IPR000055">
    <property type="entry name" value="Restrct_endonuc_typeI_TRD"/>
</dbReference>
<evidence type="ECO:0000256" key="2">
    <source>
        <dbReference type="ARBA" id="ARBA00022747"/>
    </source>
</evidence>
<dbReference type="AlphaFoldDB" id="A0A7K1XU68"/>
<dbReference type="Pfam" id="PF01420">
    <property type="entry name" value="Methylase_S"/>
    <property type="match status" value="2"/>
</dbReference>
<dbReference type="InterPro" id="IPR044946">
    <property type="entry name" value="Restrct_endonuc_typeI_TRD_sf"/>
</dbReference>
<dbReference type="GO" id="GO:0004519">
    <property type="term" value="F:endonuclease activity"/>
    <property type="evidence" value="ECO:0007669"/>
    <property type="project" value="UniProtKB-KW"/>
</dbReference>
<dbReference type="RefSeq" id="WP_160905289.1">
    <property type="nucleotide sequence ID" value="NZ_WVHS01000001.1"/>
</dbReference>
<dbReference type="SUPFAM" id="SSF116734">
    <property type="entry name" value="DNA methylase specificity domain"/>
    <property type="match status" value="2"/>
</dbReference>
<keyword evidence="5" id="KW-0540">Nuclease</keyword>
<dbReference type="InterPro" id="IPR051212">
    <property type="entry name" value="Type-I_RE_S_subunit"/>
</dbReference>
<sequence>MRYLEKLLDGVEVEWKSLADISDIFGGLTGKSKSDFENGNAKYVPYKNIFNNPEVNFKQLEFVKVAENERQYEIKYGDILFTGSSEIADEIGMSSAVTTNPDSEVYLNSFSFGLRFNSDVEIIPQFSKHLFRSHYMRRAIAKTASGVTRYNISKRAFGKIQIPVPPREVQNEIVRILDTLTELTTKLTIELTARKQQYSYYREQLLTFNKDKVEWKSLIEIGEVRRGTAITEKEANPGNYPVVANGPSYNYYHDQSNRSGEIIVIARSGAYAGLVSYWDIPIFLTDAFSIHPDKKVLITKFLYYILKKDQTKIHNMAKGAGVPHVRVKDFEPYKVPVPSLEEQERIVSILDKFDTLTNSDSEGLPKEIELRKKQYQYYRDRLLTFPNDI</sequence>
<dbReference type="Gene3D" id="3.90.220.20">
    <property type="entry name" value="DNA methylase specificity domains"/>
    <property type="match status" value="2"/>
</dbReference>
<evidence type="ECO:0000259" key="4">
    <source>
        <dbReference type="Pfam" id="PF01420"/>
    </source>
</evidence>